<reference evidence="4" key="1">
    <citation type="journal article" date="2019" name="Int. J. Syst. Evol. Microbiol.">
        <title>The Global Catalogue of Microorganisms (GCM) 10K type strain sequencing project: providing services to taxonomists for standard genome sequencing and annotation.</title>
        <authorList>
            <consortium name="The Broad Institute Genomics Platform"/>
            <consortium name="The Broad Institute Genome Sequencing Center for Infectious Disease"/>
            <person name="Wu L."/>
            <person name="Ma J."/>
        </authorList>
    </citation>
    <scope>NUCLEOTIDE SEQUENCE [LARGE SCALE GENOMIC DNA]</scope>
    <source>
        <strain evidence="4">NBRC 102122</strain>
    </source>
</reference>
<dbReference type="PROSITE" id="PS50405">
    <property type="entry name" value="GST_CTER"/>
    <property type="match status" value="1"/>
</dbReference>
<dbReference type="InterPro" id="IPR010987">
    <property type="entry name" value="Glutathione-S-Trfase_C-like"/>
</dbReference>
<evidence type="ECO:0000259" key="2">
    <source>
        <dbReference type="PROSITE" id="PS50405"/>
    </source>
</evidence>
<dbReference type="SFLD" id="SFLDG00358">
    <property type="entry name" value="Main_(cytGST)"/>
    <property type="match status" value="1"/>
</dbReference>
<evidence type="ECO:0000313" key="3">
    <source>
        <dbReference type="EMBL" id="GLR51778.1"/>
    </source>
</evidence>
<dbReference type="PANTHER" id="PTHR44051:SF8">
    <property type="entry name" value="GLUTATHIONE S-TRANSFERASE GSTA"/>
    <property type="match status" value="1"/>
</dbReference>
<dbReference type="InterPro" id="IPR040079">
    <property type="entry name" value="Glutathione_S-Trfase"/>
</dbReference>
<protein>
    <submittedName>
        <fullName evidence="3">Glutathione S-transferase</fullName>
    </submittedName>
</protein>
<organism evidence="3 4">
    <name type="scientific">Shinella yambaruensis</name>
    <dbReference type="NCBI Taxonomy" id="415996"/>
    <lineage>
        <taxon>Bacteria</taxon>
        <taxon>Pseudomonadati</taxon>
        <taxon>Pseudomonadota</taxon>
        <taxon>Alphaproteobacteria</taxon>
        <taxon>Hyphomicrobiales</taxon>
        <taxon>Rhizobiaceae</taxon>
        <taxon>Shinella</taxon>
    </lineage>
</organism>
<gene>
    <name evidence="3" type="primary">gst1</name>
    <name evidence="3" type="ORF">GCM10007923_29880</name>
</gene>
<dbReference type="EMBL" id="BSOP01000020">
    <property type="protein sequence ID" value="GLR51778.1"/>
    <property type="molecule type" value="Genomic_DNA"/>
</dbReference>
<proteinExistence type="predicted"/>
<dbReference type="SUPFAM" id="SSF47616">
    <property type="entry name" value="GST C-terminal domain-like"/>
    <property type="match status" value="1"/>
</dbReference>
<feature type="domain" description="GST N-terminal" evidence="1">
    <location>
        <begin position="1"/>
        <end position="81"/>
    </location>
</feature>
<dbReference type="PANTHER" id="PTHR44051">
    <property type="entry name" value="GLUTATHIONE S-TRANSFERASE-RELATED"/>
    <property type="match status" value="1"/>
</dbReference>
<evidence type="ECO:0000313" key="4">
    <source>
        <dbReference type="Proteomes" id="UP001156702"/>
    </source>
</evidence>
<dbReference type="CDD" id="cd03057">
    <property type="entry name" value="GST_N_Beta"/>
    <property type="match status" value="1"/>
</dbReference>
<dbReference type="RefSeq" id="WP_244767986.1">
    <property type="nucleotide sequence ID" value="NZ_BSOP01000020.1"/>
</dbReference>
<dbReference type="Gene3D" id="3.40.30.10">
    <property type="entry name" value="Glutaredoxin"/>
    <property type="match status" value="1"/>
</dbReference>
<dbReference type="InterPro" id="IPR036249">
    <property type="entry name" value="Thioredoxin-like_sf"/>
</dbReference>
<dbReference type="Gene3D" id="1.20.1050.10">
    <property type="match status" value="1"/>
</dbReference>
<dbReference type="InterPro" id="IPR004045">
    <property type="entry name" value="Glutathione_S-Trfase_N"/>
</dbReference>
<feature type="domain" description="GST C-terminal" evidence="2">
    <location>
        <begin position="84"/>
        <end position="196"/>
    </location>
</feature>
<accession>A0ABQ5ZG62</accession>
<dbReference type="CDD" id="cd03188">
    <property type="entry name" value="GST_C_Beta"/>
    <property type="match status" value="1"/>
</dbReference>
<sequence length="200" mass="22102">MDFYYAPTACSQAAHILLHEADLSFRPHKVDIFQHTLEDGSSYEAVNPNGYVPALRLDNGLLLTENVALLDWIALAGDGLVPDGPLGRTRHLQMLAFLSTELQKPFVRLFFTENEEEKAWLTETLTRRFGWIATRIEGDYLFGARFSAADAFFYVMARWAAMCGITLPETLQALAGRIEARPAVRTALAKEGVAPLGGAA</sequence>
<dbReference type="Proteomes" id="UP001156702">
    <property type="component" value="Unassembled WGS sequence"/>
</dbReference>
<dbReference type="InterPro" id="IPR036282">
    <property type="entry name" value="Glutathione-S-Trfase_C_sf"/>
</dbReference>
<dbReference type="PROSITE" id="PS50404">
    <property type="entry name" value="GST_NTER"/>
    <property type="match status" value="1"/>
</dbReference>
<dbReference type="SUPFAM" id="SSF52833">
    <property type="entry name" value="Thioredoxin-like"/>
    <property type="match status" value="1"/>
</dbReference>
<name>A0ABQ5ZG62_9HYPH</name>
<dbReference type="InterPro" id="IPR004046">
    <property type="entry name" value="GST_C"/>
</dbReference>
<comment type="caution">
    <text evidence="3">The sequence shown here is derived from an EMBL/GenBank/DDBJ whole genome shotgun (WGS) entry which is preliminary data.</text>
</comment>
<dbReference type="Pfam" id="PF13409">
    <property type="entry name" value="GST_N_2"/>
    <property type="match status" value="1"/>
</dbReference>
<dbReference type="SFLD" id="SFLDS00019">
    <property type="entry name" value="Glutathione_Transferase_(cytos"/>
    <property type="match status" value="1"/>
</dbReference>
<keyword evidence="4" id="KW-1185">Reference proteome</keyword>
<dbReference type="Pfam" id="PF14497">
    <property type="entry name" value="GST_C_3"/>
    <property type="match status" value="1"/>
</dbReference>
<evidence type="ECO:0000259" key="1">
    <source>
        <dbReference type="PROSITE" id="PS50404"/>
    </source>
</evidence>